<dbReference type="InterPro" id="IPR010730">
    <property type="entry name" value="HET"/>
</dbReference>
<evidence type="ECO:0000256" key="1">
    <source>
        <dbReference type="SAM" id="MobiDB-lite"/>
    </source>
</evidence>
<name>A0A2J6RCN7_HYAVF</name>
<dbReference type="Pfam" id="PF06985">
    <property type="entry name" value="HET"/>
    <property type="match status" value="1"/>
</dbReference>
<keyword evidence="4" id="KW-1185">Reference proteome</keyword>
<reference evidence="3 4" key="1">
    <citation type="submission" date="2016-04" db="EMBL/GenBank/DDBJ databases">
        <title>A degradative enzymes factory behind the ericoid mycorrhizal symbiosis.</title>
        <authorList>
            <consortium name="DOE Joint Genome Institute"/>
            <person name="Martino E."/>
            <person name="Morin E."/>
            <person name="Grelet G."/>
            <person name="Kuo A."/>
            <person name="Kohler A."/>
            <person name="Daghino S."/>
            <person name="Barry K."/>
            <person name="Choi C."/>
            <person name="Cichocki N."/>
            <person name="Clum A."/>
            <person name="Copeland A."/>
            <person name="Hainaut M."/>
            <person name="Haridas S."/>
            <person name="Labutti K."/>
            <person name="Lindquist E."/>
            <person name="Lipzen A."/>
            <person name="Khouja H.-R."/>
            <person name="Murat C."/>
            <person name="Ohm R."/>
            <person name="Olson A."/>
            <person name="Spatafora J."/>
            <person name="Veneault-Fourrey C."/>
            <person name="Henrissat B."/>
            <person name="Grigoriev I."/>
            <person name="Martin F."/>
            <person name="Perotto S."/>
        </authorList>
    </citation>
    <scope>NUCLEOTIDE SEQUENCE [LARGE SCALE GENOMIC DNA]</scope>
    <source>
        <strain evidence="3 4">F</strain>
    </source>
</reference>
<dbReference type="STRING" id="1149755.A0A2J6RCN7"/>
<feature type="region of interest" description="Disordered" evidence="1">
    <location>
        <begin position="1"/>
        <end position="33"/>
    </location>
</feature>
<dbReference type="OrthoDB" id="2288928at2759"/>
<dbReference type="PANTHER" id="PTHR24148">
    <property type="entry name" value="ANKYRIN REPEAT DOMAIN-CONTAINING PROTEIN 39 HOMOLOG-RELATED"/>
    <property type="match status" value="1"/>
</dbReference>
<dbReference type="PANTHER" id="PTHR24148:SF64">
    <property type="entry name" value="HETEROKARYON INCOMPATIBILITY DOMAIN-CONTAINING PROTEIN"/>
    <property type="match status" value="1"/>
</dbReference>
<dbReference type="InterPro" id="IPR052895">
    <property type="entry name" value="HetReg/Transcr_Mod"/>
</dbReference>
<dbReference type="Proteomes" id="UP000235786">
    <property type="component" value="Unassembled WGS sequence"/>
</dbReference>
<evidence type="ECO:0000313" key="4">
    <source>
        <dbReference type="Proteomes" id="UP000235786"/>
    </source>
</evidence>
<feature type="compositionally biased region" description="Low complexity" evidence="1">
    <location>
        <begin position="1"/>
        <end position="12"/>
    </location>
</feature>
<protein>
    <submittedName>
        <fullName evidence="3">HET-domain-containing protein</fullName>
    </submittedName>
</protein>
<sequence>MSSSAHHSASPPLQDQPSISQASGKTPIQGSYQYQPLPSHEHFRILELLPNDAAEKGGSGGVVRCRLHTEPFADAEDTYAALSYVWGDASDRVPMICDGKIVKVTVNLADALRHIRDHTEFRFVWADAICIDQEDDVEKGHQVKRMGMIYEHAVEVLVWLGKDDEGIAEDCFNLIRETNEYLDYQLAIYGDIEKIPTITRASPISFEELRWNKVEKLKYLPWFSRLWVLQEAALAKQCQLLWGQHQLNLAELCEISSFLAERPDLLNLVRLSETGRIQTTFLAQCTYRTIKTWMDTKPLIKRELKRIQETEFMNLLDVLESGRNLAVTFEIDRVYAFLGNPLARKYEEQTLLIEPDYGKSMQEVYFEVACELLAHPREAPYLLSRADHHHSDCVEGMTLGRDGAFPSWVPRWDKGWRQYAMSAANFWYQSGGVRKVEATVQDDQSLLLSGIIFDQIVWVSDIINDKHLILNPDDWDEGVKTSKEPFIDLLFSQVQQARYQHRTGRNSKLLASNMSIENAFYLTMVRHYPTRDPLSFDLIQCQREYSAYLQAARQHARTLKGRKRIVISKWLKYFRHIPKPSQIPDSVQAIGDTSPFLYESKLDYAHARCFAITKSGRFGLVPWLAQPEDVCCIFPGMQVPLILRPRKDGRYGLVGDSYIHGVMGGEVMEQLEKGEMKLENIVLV</sequence>
<proteinExistence type="predicted"/>
<feature type="domain" description="Heterokaryon incompatibility" evidence="2">
    <location>
        <begin position="79"/>
        <end position="231"/>
    </location>
</feature>
<dbReference type="EMBL" id="KZ613951">
    <property type="protein sequence ID" value="PMD36267.1"/>
    <property type="molecule type" value="Genomic_DNA"/>
</dbReference>
<dbReference type="Pfam" id="PF26639">
    <property type="entry name" value="Het-6_barrel"/>
    <property type="match status" value="1"/>
</dbReference>
<dbReference type="AlphaFoldDB" id="A0A2J6RCN7"/>
<feature type="compositionally biased region" description="Polar residues" evidence="1">
    <location>
        <begin position="13"/>
        <end position="33"/>
    </location>
</feature>
<accession>A0A2J6RCN7</accession>
<evidence type="ECO:0000313" key="3">
    <source>
        <dbReference type="EMBL" id="PMD36267.1"/>
    </source>
</evidence>
<gene>
    <name evidence="3" type="ORF">L207DRAFT_515977</name>
</gene>
<evidence type="ECO:0000259" key="2">
    <source>
        <dbReference type="Pfam" id="PF06985"/>
    </source>
</evidence>
<organism evidence="3 4">
    <name type="scientific">Hyaloscypha variabilis (strain UAMH 11265 / GT02V1 / F)</name>
    <name type="common">Meliniomyces variabilis</name>
    <dbReference type="NCBI Taxonomy" id="1149755"/>
    <lineage>
        <taxon>Eukaryota</taxon>
        <taxon>Fungi</taxon>
        <taxon>Dikarya</taxon>
        <taxon>Ascomycota</taxon>
        <taxon>Pezizomycotina</taxon>
        <taxon>Leotiomycetes</taxon>
        <taxon>Helotiales</taxon>
        <taxon>Hyaloscyphaceae</taxon>
        <taxon>Hyaloscypha</taxon>
        <taxon>Hyaloscypha variabilis</taxon>
    </lineage>
</organism>